<proteinExistence type="predicted"/>
<dbReference type="RefSeq" id="WP_272736433.1">
    <property type="nucleotide sequence ID" value="NZ_CP116942.1"/>
</dbReference>
<protein>
    <recommendedName>
        <fullName evidence="3">SalK</fullName>
    </recommendedName>
</protein>
<dbReference type="InterPro" id="IPR054058">
    <property type="entry name" value="HTH_67"/>
</dbReference>
<dbReference type="AlphaFoldDB" id="A0AAE9YFL4"/>
<dbReference type="EMBL" id="CP116942">
    <property type="protein sequence ID" value="WCO66911.1"/>
    <property type="molecule type" value="Genomic_DNA"/>
</dbReference>
<sequence>MTEAVDWRDLSRRAALASHRLVGWIYWDPVGIERYAALGVPDGFGYYVATRGASLADGGDGAVTAAFGSIHPGFIAACLDACRVHTTFAAAAEARDAAVVEGLRTHVPEICDGLAALAPALWDAADSLPVAGRVLHASLRERPRPADPLLSAWLAVNCIREWRGDTHWAIQAAEGLDGDVAGVLDGAWRHYPDHWLPRSRGMDDAALAAALDRLEGRGLATDGRVDDAGLAYRQELEDRLDDLAAAAWRHLGAERTEAFLALVEPVGDRLVARIDETAGPRWMPAARDRQEVSA</sequence>
<evidence type="ECO:0000313" key="1">
    <source>
        <dbReference type="EMBL" id="WCO66911.1"/>
    </source>
</evidence>
<dbReference type="NCBIfam" id="NF047719">
    <property type="entry name" value="SCO6745_fam_HTH"/>
    <property type="match status" value="1"/>
</dbReference>
<accession>A0AAE9YFL4</accession>
<reference evidence="1" key="1">
    <citation type="submission" date="2023-01" db="EMBL/GenBank/DDBJ databases">
        <title>The diversity of Class Acidimicrobiia in South China Sea sediment environments and the proposal of Iamia marina sp. nov., a novel species of the genus Iamia.</title>
        <authorList>
            <person name="He Y."/>
            <person name="Tian X."/>
        </authorList>
    </citation>
    <scope>NUCLEOTIDE SEQUENCE</scope>
    <source>
        <strain evidence="1">DSM 19957</strain>
    </source>
</reference>
<evidence type="ECO:0000313" key="2">
    <source>
        <dbReference type="Proteomes" id="UP001216390"/>
    </source>
</evidence>
<gene>
    <name evidence="1" type="ORF">PO878_20675</name>
</gene>
<evidence type="ECO:0008006" key="3">
    <source>
        <dbReference type="Google" id="ProtNLM"/>
    </source>
</evidence>
<dbReference type="Pfam" id="PF21863">
    <property type="entry name" value="HTH_67"/>
    <property type="match status" value="1"/>
</dbReference>
<name>A0AAE9YFL4_9ACTN</name>
<dbReference type="KEGG" id="ima:PO878_20675"/>
<keyword evidence="2" id="KW-1185">Reference proteome</keyword>
<dbReference type="Proteomes" id="UP001216390">
    <property type="component" value="Chromosome"/>
</dbReference>
<organism evidence="1 2">
    <name type="scientific">Iamia majanohamensis</name>
    <dbReference type="NCBI Taxonomy" id="467976"/>
    <lineage>
        <taxon>Bacteria</taxon>
        <taxon>Bacillati</taxon>
        <taxon>Actinomycetota</taxon>
        <taxon>Acidimicrobiia</taxon>
        <taxon>Acidimicrobiales</taxon>
        <taxon>Iamiaceae</taxon>
        <taxon>Iamia</taxon>
    </lineage>
</organism>